<organism evidence="2 3">
    <name type="scientific">Seminavis robusta</name>
    <dbReference type="NCBI Taxonomy" id="568900"/>
    <lineage>
        <taxon>Eukaryota</taxon>
        <taxon>Sar</taxon>
        <taxon>Stramenopiles</taxon>
        <taxon>Ochrophyta</taxon>
        <taxon>Bacillariophyta</taxon>
        <taxon>Bacillariophyceae</taxon>
        <taxon>Bacillariophycidae</taxon>
        <taxon>Naviculales</taxon>
        <taxon>Naviculaceae</taxon>
        <taxon>Seminavis</taxon>
    </lineage>
</organism>
<dbReference type="EMBL" id="CAICTM010000407">
    <property type="protein sequence ID" value="CAB9509857.1"/>
    <property type="molecule type" value="Genomic_DNA"/>
</dbReference>
<dbReference type="PANTHER" id="PTHR22900:SF10">
    <property type="entry name" value="CARBOHYDRATE SULFOTRANSFERASE"/>
    <property type="match status" value="1"/>
</dbReference>
<protein>
    <submittedName>
        <fullName evidence="2">Sulfotransferase family</fullName>
    </submittedName>
</protein>
<dbReference type="GO" id="GO:1902884">
    <property type="term" value="P:positive regulation of response to oxidative stress"/>
    <property type="evidence" value="ECO:0007669"/>
    <property type="project" value="InterPro"/>
</dbReference>
<dbReference type="Proteomes" id="UP001153069">
    <property type="component" value="Unassembled WGS sequence"/>
</dbReference>
<evidence type="ECO:0000313" key="3">
    <source>
        <dbReference type="Proteomes" id="UP001153069"/>
    </source>
</evidence>
<keyword evidence="3" id="KW-1185">Reference proteome</keyword>
<gene>
    <name evidence="2" type="ORF">SEMRO_408_G136850.1</name>
</gene>
<keyword evidence="1" id="KW-0812">Transmembrane</keyword>
<evidence type="ECO:0000256" key="1">
    <source>
        <dbReference type="SAM" id="Phobius"/>
    </source>
</evidence>
<dbReference type="Pfam" id="PF03567">
    <property type="entry name" value="Sulfotransfer_2"/>
    <property type="match status" value="1"/>
</dbReference>
<dbReference type="AlphaFoldDB" id="A0A9N8DWD2"/>
<reference evidence="2" key="1">
    <citation type="submission" date="2020-06" db="EMBL/GenBank/DDBJ databases">
        <authorList>
            <consortium name="Plant Systems Biology data submission"/>
        </authorList>
    </citation>
    <scope>NUCLEOTIDE SEQUENCE</scope>
    <source>
        <strain evidence="2">D6</strain>
    </source>
</reference>
<dbReference type="PANTHER" id="PTHR22900">
    <property type="entry name" value="PROTEIN CBG14245-RELATED"/>
    <property type="match status" value="1"/>
</dbReference>
<sequence length="382" mass="44009">MAKISGRELRILHACVALSLVAIMTMTNINTIFQPRSSIQEHMSASRSTDLSSSSRELVAVTNKNPSDEAWQIVNKAYAETFAEIKALCPDHVSFRTCIRNKNKERGTTRPWWFQTMLRDAVPRKSSGVKDSLFGEWHELYVMDPPLKLCVMEKVGTKQWRKFQCKFNAGRPIGGVSGENAVYCQAPVNVRKEDAPRSVFIRDPLERFLSAFLDKCWNSWLSDSYCKPREIFGNNSLADKTILYDEKTFFETYVDTMPLKWDLHFFPQSFYCDGLYRHYKNYDFVGNMDIGFYDHLETFGSKFNVSDAVEEVFQLAKHRNESSVNLGVETAAAKRVHKFYNARTVRRVLQYVSMDYILFDLPIPKWATEILVNEEAVPVASN</sequence>
<dbReference type="InterPro" id="IPR005331">
    <property type="entry name" value="Sulfotransferase"/>
</dbReference>
<dbReference type="OrthoDB" id="408912at2759"/>
<dbReference type="GO" id="GO:0047756">
    <property type="term" value="F:chondroitin 4-sulfotransferase activity"/>
    <property type="evidence" value="ECO:0007669"/>
    <property type="project" value="InterPro"/>
</dbReference>
<keyword evidence="1" id="KW-1133">Transmembrane helix</keyword>
<feature type="transmembrane region" description="Helical" evidence="1">
    <location>
        <begin position="12"/>
        <end position="33"/>
    </location>
</feature>
<dbReference type="GO" id="GO:0050650">
    <property type="term" value="P:chondroitin sulfate proteoglycan biosynthetic process"/>
    <property type="evidence" value="ECO:0007669"/>
    <property type="project" value="InterPro"/>
</dbReference>
<name>A0A9N8DWD2_9STRA</name>
<proteinExistence type="predicted"/>
<accession>A0A9N8DWD2</accession>
<dbReference type="InterPro" id="IPR007669">
    <property type="entry name" value="Chst-1-like"/>
</dbReference>
<keyword evidence="1" id="KW-0472">Membrane</keyword>
<evidence type="ECO:0000313" key="2">
    <source>
        <dbReference type="EMBL" id="CAB9509857.1"/>
    </source>
</evidence>
<comment type="caution">
    <text evidence="2">The sequence shown here is derived from an EMBL/GenBank/DDBJ whole genome shotgun (WGS) entry which is preliminary data.</text>
</comment>
<dbReference type="GO" id="GO:0016020">
    <property type="term" value="C:membrane"/>
    <property type="evidence" value="ECO:0007669"/>
    <property type="project" value="InterPro"/>
</dbReference>